<protein>
    <submittedName>
        <fullName evidence="1">Uncharacterized protein</fullName>
    </submittedName>
</protein>
<dbReference type="Proteomes" id="UP000231019">
    <property type="component" value="Unassembled WGS sequence"/>
</dbReference>
<sequence length="171" mass="19837">MKIYSIDYKNNARGIYYAVFNPGPFVPPTQEQAEQKSQYIHFCGPAFDIQVSKETKIKGEYFFNIPFMYAFQDLVSLEHNQPSCLYHQETGELVGYHVKPAILPNCSEFPNYAEVEATRPKDVHIFLKNRSVPGNVYVTELFVERIKQHHFTGIYCIPKWDGERVIGLSYD</sequence>
<dbReference type="AlphaFoldDB" id="A0A2M7G934"/>
<comment type="caution">
    <text evidence="1">The sequence shown here is derived from an EMBL/GenBank/DDBJ whole genome shotgun (WGS) entry which is preliminary data.</text>
</comment>
<accession>A0A2M7G934</accession>
<evidence type="ECO:0000313" key="1">
    <source>
        <dbReference type="EMBL" id="PIW18603.1"/>
    </source>
</evidence>
<name>A0A2M7G934_9BACT</name>
<evidence type="ECO:0000313" key="2">
    <source>
        <dbReference type="Proteomes" id="UP000231019"/>
    </source>
</evidence>
<gene>
    <name evidence="1" type="ORF">COW36_04745</name>
</gene>
<proteinExistence type="predicted"/>
<organism evidence="1 2">
    <name type="scientific">bacterium (Candidatus Blackallbacteria) CG17_big_fil_post_rev_8_21_14_2_50_48_46</name>
    <dbReference type="NCBI Taxonomy" id="2014261"/>
    <lineage>
        <taxon>Bacteria</taxon>
        <taxon>Candidatus Blackallbacteria</taxon>
    </lineage>
</organism>
<reference evidence="1 2" key="1">
    <citation type="submission" date="2017-09" db="EMBL/GenBank/DDBJ databases">
        <title>Depth-based differentiation of microbial function through sediment-hosted aquifers and enrichment of novel symbionts in the deep terrestrial subsurface.</title>
        <authorList>
            <person name="Probst A.J."/>
            <person name="Ladd B."/>
            <person name="Jarett J.K."/>
            <person name="Geller-Mcgrath D.E."/>
            <person name="Sieber C.M."/>
            <person name="Emerson J.B."/>
            <person name="Anantharaman K."/>
            <person name="Thomas B.C."/>
            <person name="Malmstrom R."/>
            <person name="Stieglmeier M."/>
            <person name="Klingl A."/>
            <person name="Woyke T."/>
            <person name="Ryan C.M."/>
            <person name="Banfield J.F."/>
        </authorList>
    </citation>
    <scope>NUCLEOTIDE SEQUENCE [LARGE SCALE GENOMIC DNA]</scope>
    <source>
        <strain evidence="1">CG17_big_fil_post_rev_8_21_14_2_50_48_46</strain>
    </source>
</reference>
<dbReference type="EMBL" id="PFFQ01000012">
    <property type="protein sequence ID" value="PIW18603.1"/>
    <property type="molecule type" value="Genomic_DNA"/>
</dbReference>